<evidence type="ECO:0000259" key="2">
    <source>
        <dbReference type="Pfam" id="PF03061"/>
    </source>
</evidence>
<proteinExistence type="predicted"/>
<gene>
    <name evidence="3" type="ORF">COO20_12700</name>
</gene>
<protein>
    <submittedName>
        <fullName evidence="3">Thioesterase</fullName>
    </submittedName>
</protein>
<dbReference type="OrthoDB" id="9806185at2"/>
<dbReference type="InterPro" id="IPR006683">
    <property type="entry name" value="Thioestr_dom"/>
</dbReference>
<comment type="caution">
    <text evidence="3">The sequence shown here is derived from an EMBL/GenBank/DDBJ whole genome shotgun (WGS) entry which is preliminary data.</text>
</comment>
<evidence type="ECO:0000313" key="4">
    <source>
        <dbReference type="Proteomes" id="UP000233597"/>
    </source>
</evidence>
<keyword evidence="1" id="KW-0378">Hydrolase</keyword>
<dbReference type="Pfam" id="PF03061">
    <property type="entry name" value="4HBT"/>
    <property type="match status" value="1"/>
</dbReference>
<evidence type="ECO:0000256" key="1">
    <source>
        <dbReference type="ARBA" id="ARBA00022801"/>
    </source>
</evidence>
<dbReference type="AlphaFoldDB" id="A0A2N3KTJ6"/>
<name>A0A2N3KTJ6_9PROT</name>
<dbReference type="CDD" id="cd03443">
    <property type="entry name" value="PaaI_thioesterase"/>
    <property type="match status" value="1"/>
</dbReference>
<dbReference type="RefSeq" id="WP_101267046.1">
    <property type="nucleotide sequence ID" value="NZ_NWTK01000007.1"/>
</dbReference>
<accession>A0A2N3KTJ6</accession>
<dbReference type="Proteomes" id="UP000233597">
    <property type="component" value="Unassembled WGS sequence"/>
</dbReference>
<dbReference type="NCBIfam" id="TIGR00369">
    <property type="entry name" value="unchar_dom_1"/>
    <property type="match status" value="1"/>
</dbReference>
<dbReference type="GO" id="GO:0016289">
    <property type="term" value="F:acyl-CoA hydrolase activity"/>
    <property type="evidence" value="ECO:0007669"/>
    <property type="project" value="UniProtKB-ARBA"/>
</dbReference>
<dbReference type="EMBL" id="NWTK01000007">
    <property type="protein sequence ID" value="PKR53861.1"/>
    <property type="molecule type" value="Genomic_DNA"/>
</dbReference>
<dbReference type="InterPro" id="IPR029069">
    <property type="entry name" value="HotDog_dom_sf"/>
</dbReference>
<dbReference type="SUPFAM" id="SSF54637">
    <property type="entry name" value="Thioesterase/thiol ester dehydrase-isomerase"/>
    <property type="match status" value="1"/>
</dbReference>
<reference evidence="3 4" key="1">
    <citation type="submission" date="2017-09" db="EMBL/GenBank/DDBJ databases">
        <title>Biodiversity and function of Thalassospira species in the particle-attached aromatic-hydrocarbon-degrading consortia from the surface seawater of the South China Sea.</title>
        <authorList>
            <person name="Dong C."/>
            <person name="Liu R."/>
            <person name="Shao Z."/>
        </authorList>
    </citation>
    <scope>NUCLEOTIDE SEQUENCE [LARGE SCALE GENOMIC DNA]</scope>
    <source>
        <strain evidence="3 4">CSC1P2</strain>
    </source>
</reference>
<feature type="domain" description="Thioesterase" evidence="2">
    <location>
        <begin position="59"/>
        <end position="129"/>
    </location>
</feature>
<sequence>MLVTAEHETAPKPAYSREEIEAIIAKTPFAAWAGAKLVSYNYGEVEINLSMRRELTQHHGFGHGAIVGLLADSACAWAAASIVGDVVTAEYKLNFLAPAVGHTLLAYGSVLGPTGRQTVCRADIYCQTQSRKILVATALATIAQVGRA</sequence>
<organism evidence="3 4">
    <name type="scientific">Thalassospira marina</name>
    <dbReference type="NCBI Taxonomy" id="2048283"/>
    <lineage>
        <taxon>Bacteria</taxon>
        <taxon>Pseudomonadati</taxon>
        <taxon>Pseudomonadota</taxon>
        <taxon>Alphaproteobacteria</taxon>
        <taxon>Rhodospirillales</taxon>
        <taxon>Thalassospiraceae</taxon>
        <taxon>Thalassospira</taxon>
    </lineage>
</organism>
<evidence type="ECO:0000313" key="3">
    <source>
        <dbReference type="EMBL" id="PKR53861.1"/>
    </source>
</evidence>
<dbReference type="InterPro" id="IPR003736">
    <property type="entry name" value="PAAI_dom"/>
</dbReference>
<dbReference type="Gene3D" id="3.10.129.10">
    <property type="entry name" value="Hotdog Thioesterase"/>
    <property type="match status" value="1"/>
</dbReference>